<comment type="caution">
    <text evidence="2">The sequence shown here is derived from an EMBL/GenBank/DDBJ whole genome shotgun (WGS) entry which is preliminary data.</text>
</comment>
<evidence type="ECO:0000256" key="1">
    <source>
        <dbReference type="SAM" id="MobiDB-lite"/>
    </source>
</evidence>
<dbReference type="AlphaFoldDB" id="A0AAE1DVN9"/>
<evidence type="ECO:0000313" key="3">
    <source>
        <dbReference type="Proteomes" id="UP001283361"/>
    </source>
</evidence>
<dbReference type="EMBL" id="JAWDGP010002213">
    <property type="protein sequence ID" value="KAK3784771.1"/>
    <property type="molecule type" value="Genomic_DNA"/>
</dbReference>
<dbReference type="Proteomes" id="UP001283361">
    <property type="component" value="Unassembled WGS sequence"/>
</dbReference>
<protein>
    <submittedName>
        <fullName evidence="2">Uncharacterized protein</fullName>
    </submittedName>
</protein>
<feature type="non-terminal residue" evidence="2">
    <location>
        <position position="1"/>
    </location>
</feature>
<evidence type="ECO:0000313" key="2">
    <source>
        <dbReference type="EMBL" id="KAK3784771.1"/>
    </source>
</evidence>
<sequence>FQIEYLRNMRWIRLDKVIEGEAARGAVFNIMGSGTYQLRLLSCGTLACSGGSNIVTVTVPDEVREKPSKPAGNTGASSSSSGTDAGLRL</sequence>
<proteinExistence type="predicted"/>
<accession>A0AAE1DVN9</accession>
<keyword evidence="3" id="KW-1185">Reference proteome</keyword>
<reference evidence="2" key="1">
    <citation type="journal article" date="2023" name="G3 (Bethesda)">
        <title>A reference genome for the long-term kleptoplast-retaining sea slug Elysia crispata morphotype clarki.</title>
        <authorList>
            <person name="Eastman K.E."/>
            <person name="Pendleton A.L."/>
            <person name="Shaikh M.A."/>
            <person name="Suttiyut T."/>
            <person name="Ogas R."/>
            <person name="Tomko P."/>
            <person name="Gavelis G."/>
            <person name="Widhalm J.R."/>
            <person name="Wisecaver J.H."/>
        </authorList>
    </citation>
    <scope>NUCLEOTIDE SEQUENCE</scope>
    <source>
        <strain evidence="2">ECLA1</strain>
    </source>
</reference>
<gene>
    <name evidence="2" type="ORF">RRG08_064691</name>
</gene>
<feature type="region of interest" description="Disordered" evidence="1">
    <location>
        <begin position="60"/>
        <end position="89"/>
    </location>
</feature>
<name>A0AAE1DVN9_9GAST</name>
<organism evidence="2 3">
    <name type="scientific">Elysia crispata</name>
    <name type="common">lettuce slug</name>
    <dbReference type="NCBI Taxonomy" id="231223"/>
    <lineage>
        <taxon>Eukaryota</taxon>
        <taxon>Metazoa</taxon>
        <taxon>Spiralia</taxon>
        <taxon>Lophotrochozoa</taxon>
        <taxon>Mollusca</taxon>
        <taxon>Gastropoda</taxon>
        <taxon>Heterobranchia</taxon>
        <taxon>Euthyneura</taxon>
        <taxon>Panpulmonata</taxon>
        <taxon>Sacoglossa</taxon>
        <taxon>Placobranchoidea</taxon>
        <taxon>Plakobranchidae</taxon>
        <taxon>Elysia</taxon>
    </lineage>
</organism>